<dbReference type="Proteomes" id="UP000218102">
    <property type="component" value="Unassembled WGS sequence"/>
</dbReference>
<dbReference type="AlphaFoldDB" id="A0A2A3M176"/>
<accession>A0A2A3M176</accession>
<evidence type="ECO:0000256" key="1">
    <source>
        <dbReference type="SAM" id="MobiDB-lite"/>
    </source>
</evidence>
<protein>
    <submittedName>
        <fullName evidence="2">Uncharacterized protein</fullName>
    </submittedName>
</protein>
<feature type="compositionally biased region" description="Polar residues" evidence="1">
    <location>
        <begin position="70"/>
        <end position="90"/>
    </location>
</feature>
<proteinExistence type="predicted"/>
<evidence type="ECO:0000313" key="2">
    <source>
        <dbReference type="EMBL" id="PBJ93917.1"/>
    </source>
</evidence>
<gene>
    <name evidence="2" type="ORF">CMV24_18995</name>
</gene>
<dbReference type="EMBL" id="NTME01000021">
    <property type="protein sequence ID" value="PBJ93917.1"/>
    <property type="molecule type" value="Genomic_DNA"/>
</dbReference>
<feature type="region of interest" description="Disordered" evidence="1">
    <location>
        <begin position="65"/>
        <end position="100"/>
    </location>
</feature>
<reference evidence="2 3" key="1">
    <citation type="submission" date="2017-09" db="EMBL/GenBank/DDBJ databases">
        <authorList>
            <person name="Ehlers B."/>
            <person name="Leendertz F.H."/>
        </authorList>
    </citation>
    <scope>NUCLEOTIDE SEQUENCE [LARGE SCALE GENOMIC DNA]</scope>
    <source>
        <strain evidence="2 3">DJ-1</strain>
    </source>
</reference>
<comment type="caution">
    <text evidence="2">The sequence shown here is derived from an EMBL/GenBank/DDBJ whole genome shotgun (WGS) entry which is preliminary data.</text>
</comment>
<sequence length="100" mass="10326">MASDEALGCDYQGRHFGAAYPDAQCVDGFLWDEDSCDEPGGALLHGGDIPCPKCNSAAHATYYGTEEDSASPSAQSTGNGPYQLLPNNPEDSPGCAPALS</sequence>
<name>A0A2A3M176_PSEDL</name>
<evidence type="ECO:0000313" key="3">
    <source>
        <dbReference type="Proteomes" id="UP000218102"/>
    </source>
</evidence>
<organism evidence="2 3">
    <name type="scientific">Pseudomonas plecoglossicida</name>
    <dbReference type="NCBI Taxonomy" id="70775"/>
    <lineage>
        <taxon>Bacteria</taxon>
        <taxon>Pseudomonadati</taxon>
        <taxon>Pseudomonadota</taxon>
        <taxon>Gammaproteobacteria</taxon>
        <taxon>Pseudomonadales</taxon>
        <taxon>Pseudomonadaceae</taxon>
        <taxon>Pseudomonas</taxon>
    </lineage>
</organism>